<evidence type="ECO:0000313" key="3">
    <source>
        <dbReference type="Proteomes" id="UP000313359"/>
    </source>
</evidence>
<protein>
    <submittedName>
        <fullName evidence="2">Uncharacterized protein</fullName>
    </submittedName>
</protein>
<evidence type="ECO:0000313" key="2">
    <source>
        <dbReference type="EMBL" id="RPD54168.1"/>
    </source>
</evidence>
<feature type="region of interest" description="Disordered" evidence="1">
    <location>
        <begin position="121"/>
        <end position="159"/>
    </location>
</feature>
<proteinExistence type="predicted"/>
<sequence>MVTIGLPATKLFLPLLPGPLGPACQWTVSVATSHATDDWPKPRMSSPLPVAMWASPVCLSIRMLFEVVVLGSTALNALDRPRTLELPIIKALHSDGLGFFQVHLHIATHAFRAGTELIRRRSRHPHPSCPSAQSDGDEHGYGSGNGDGGHARTASADSPLEITQIPQAYPYHYRKRRYDLREH</sequence>
<evidence type="ECO:0000256" key="1">
    <source>
        <dbReference type="SAM" id="MobiDB-lite"/>
    </source>
</evidence>
<organism evidence="2 3">
    <name type="scientific">Lentinus tigrinus ALCF2SS1-6</name>
    <dbReference type="NCBI Taxonomy" id="1328759"/>
    <lineage>
        <taxon>Eukaryota</taxon>
        <taxon>Fungi</taxon>
        <taxon>Dikarya</taxon>
        <taxon>Basidiomycota</taxon>
        <taxon>Agaricomycotina</taxon>
        <taxon>Agaricomycetes</taxon>
        <taxon>Polyporales</taxon>
        <taxon>Polyporaceae</taxon>
        <taxon>Lentinus</taxon>
    </lineage>
</organism>
<gene>
    <name evidence="2" type="ORF">L227DRAFT_567464</name>
</gene>
<reference evidence="2" key="1">
    <citation type="journal article" date="2018" name="Genome Biol. Evol.">
        <title>Genomics and development of Lentinus tigrinus, a white-rot wood-decaying mushroom with dimorphic fruiting bodies.</title>
        <authorList>
            <person name="Wu B."/>
            <person name="Xu Z."/>
            <person name="Knudson A."/>
            <person name="Carlson A."/>
            <person name="Chen N."/>
            <person name="Kovaka S."/>
            <person name="LaButti K."/>
            <person name="Lipzen A."/>
            <person name="Pennachio C."/>
            <person name="Riley R."/>
            <person name="Schakwitz W."/>
            <person name="Umezawa K."/>
            <person name="Ohm R.A."/>
            <person name="Grigoriev I.V."/>
            <person name="Nagy L.G."/>
            <person name="Gibbons J."/>
            <person name="Hibbett D."/>
        </authorList>
    </citation>
    <scope>NUCLEOTIDE SEQUENCE [LARGE SCALE GENOMIC DNA]</scope>
    <source>
        <strain evidence="2">ALCF2SS1-6</strain>
    </source>
</reference>
<dbReference type="AlphaFoldDB" id="A0A5C2RR76"/>
<dbReference type="Proteomes" id="UP000313359">
    <property type="component" value="Unassembled WGS sequence"/>
</dbReference>
<accession>A0A5C2RR76</accession>
<name>A0A5C2RR76_9APHY</name>
<keyword evidence="3" id="KW-1185">Reference proteome</keyword>
<dbReference type="EMBL" id="ML122309">
    <property type="protein sequence ID" value="RPD54168.1"/>
    <property type="molecule type" value="Genomic_DNA"/>
</dbReference>